<evidence type="ECO:0000259" key="8">
    <source>
        <dbReference type="Pfam" id="PF24547"/>
    </source>
</evidence>
<evidence type="ECO:0000313" key="9">
    <source>
        <dbReference type="EMBL" id="MBC5648053.1"/>
    </source>
</evidence>
<keyword evidence="10" id="KW-1185">Reference proteome</keyword>
<reference evidence="9 10" key="1">
    <citation type="submission" date="2020-08" db="EMBL/GenBank/DDBJ databases">
        <title>Genome public.</title>
        <authorList>
            <person name="Liu C."/>
            <person name="Sun Q."/>
        </authorList>
    </citation>
    <scope>NUCLEOTIDE SEQUENCE [LARGE SCALE GENOMIC DNA]</scope>
    <source>
        <strain evidence="9 10">NSJ-35</strain>
    </source>
</reference>
<keyword evidence="6" id="KW-0812">Transmembrane</keyword>
<dbReference type="Gene3D" id="2.60.40.10">
    <property type="entry name" value="Immunoglobulins"/>
    <property type="match status" value="1"/>
</dbReference>
<dbReference type="RefSeq" id="WP_186857572.1">
    <property type="nucleotide sequence ID" value="NZ_JACOON010000003.1"/>
</dbReference>
<dbReference type="InterPro" id="IPR006626">
    <property type="entry name" value="PbH1"/>
</dbReference>
<dbReference type="Pfam" id="PF09479">
    <property type="entry name" value="Flg_new"/>
    <property type="match status" value="1"/>
</dbReference>
<keyword evidence="6" id="KW-1133">Transmembrane helix</keyword>
<dbReference type="Pfam" id="PF24547">
    <property type="entry name" value="DUF7601"/>
    <property type="match status" value="1"/>
</dbReference>
<dbReference type="InterPro" id="IPR013378">
    <property type="entry name" value="InlB-like_B-rpt"/>
</dbReference>
<dbReference type="Gene3D" id="2.60.40.1140">
    <property type="entry name" value="Collagen-binding surface protein Cna, B-type domain"/>
    <property type="match status" value="1"/>
</dbReference>
<keyword evidence="3" id="KW-0964">Secreted</keyword>
<dbReference type="SUPFAM" id="SSF117074">
    <property type="entry name" value="Hypothetical protein PA1324"/>
    <property type="match status" value="1"/>
</dbReference>
<protein>
    <submittedName>
        <fullName evidence="9">InlB B-repeat-containing protein</fullName>
    </submittedName>
</protein>
<dbReference type="InterPro" id="IPR013783">
    <property type="entry name" value="Ig-like_fold"/>
</dbReference>
<gene>
    <name evidence="9" type="ORF">H8S18_06860</name>
</gene>
<evidence type="ECO:0000256" key="2">
    <source>
        <dbReference type="ARBA" id="ARBA00004613"/>
    </source>
</evidence>
<evidence type="ECO:0000256" key="4">
    <source>
        <dbReference type="ARBA" id="ARBA00022729"/>
    </source>
</evidence>
<proteinExistence type="predicted"/>
<evidence type="ECO:0000256" key="1">
    <source>
        <dbReference type="ARBA" id="ARBA00004196"/>
    </source>
</evidence>
<dbReference type="InterPro" id="IPR055382">
    <property type="entry name" value="DUF7601"/>
</dbReference>
<accession>A0ABR7EEG3</accession>
<dbReference type="InterPro" id="IPR011050">
    <property type="entry name" value="Pectin_lyase_fold/virulence"/>
</dbReference>
<dbReference type="Gene3D" id="2.60.40.4270">
    <property type="entry name" value="Listeria-Bacteroides repeat domain"/>
    <property type="match status" value="1"/>
</dbReference>
<evidence type="ECO:0000256" key="6">
    <source>
        <dbReference type="SAM" id="Phobius"/>
    </source>
</evidence>
<dbReference type="InterPro" id="IPR033764">
    <property type="entry name" value="Sdr_B"/>
</dbReference>
<dbReference type="Proteomes" id="UP000606889">
    <property type="component" value="Unassembled WGS sequence"/>
</dbReference>
<feature type="region of interest" description="Disordered" evidence="5">
    <location>
        <begin position="1"/>
        <end position="41"/>
    </location>
</feature>
<sequence>MQPAEAGEQETAAESIADVQPEEAAEASDYASPQETAIPMPESPIPEVVVAAEQAAQTASISGLLWLDMLEGNGAKYSDGIQQPNEAPLGYYDVSLYLVEDKTSPVATVTTNGGGHYKFKELAPGQYVVGISSVEKDGTKYLLPTTGLTPDNMFADFNEGKTIVYSQPIFLESGMDVTDIDCGMRTPLLAAPRTGMYVVTETASNAPRGTYSTLAAAVAACYNNVPCTITAIADDLTLDATVTIPATKQIILKSDGTLRTIVRSTTNTNTTNARHLVVEGKLTLENIVLEGAGLTSGTNYNGGVYVSGTSASLTMNAGAAITGCYSQYGGGVYTSAPATFAMTGGQITNNKAAIDGGGLYTSSYEYENPALLVNTSSPCYANISIAGSAVFSGNTAGQRFQAPVNYREFNTRILNPFPGILLNNADINYRNLGYVIAYHVNNTTNAPVVYQKTTTTNNSISITLFTQAQAGFTTANGAIEPGKERLLGWNSQPDSSGQSYAVGQLTVISSSLNLYAQWGSYRYIVTKDSDGSVVGSYNLLADAVTNCGIFATNGSYTITATEDDPAMGTAAVTIPATKQITLKSDGTHRTITQQANARHLMVQGKLTLEDITLAGISSTSAYNGGIATSSTSASLTMNNGAAITKCFYNFGSGVDMNGGIFTMNGTAKIFDNRSYLDGGGVRLISGTLMMNGGEISGNATSGYGFGGGLHIESNGSATISGGKISGNTSDYGGGVFVNGGSITISSGEISGNTSDYGGGVHVESGLITISGGEISGNTADYGGGVFISGVPVFSMFGGEISGNTATTDGGGIYSSNTTTINPILPVTSYYNNISITGTASVFGNTSSQLSAPPTNYTDFDTRAPNPFPGHLLNNNEINYRNSFFTVMYNANNSDLGTQWYYQRTNVSTSYTVVQAVNVGSGTGAANFTAPTGMRFAGWTTNADGSGTLYQPETSIILRSSMILYAKWEQTCDVSISKTITGAYADMTKDNIFTIALRSSGGSPITGSYNYMGSSIPGSGVTAPANGSLNFNAAGQATLPLKHGQIVTIEDLLPGSEILISETPDWNYNTTIQDSESASPMTGTDTGWKALSTAKRSFDFTNRRTLVTPTGVSAGNGGADMLLLSLAVILAAGIAGVIIYRRRKAKRYE</sequence>
<dbReference type="SUPFAM" id="SSF51126">
    <property type="entry name" value="Pectin lyase-like"/>
    <property type="match status" value="1"/>
</dbReference>
<feature type="domain" description="SD-repeat containing protein B" evidence="7">
    <location>
        <begin position="78"/>
        <end position="183"/>
    </location>
</feature>
<dbReference type="InterPro" id="IPR042229">
    <property type="entry name" value="Listeria/Bacterioides_rpt_sf"/>
</dbReference>
<evidence type="ECO:0000256" key="3">
    <source>
        <dbReference type="ARBA" id="ARBA00022525"/>
    </source>
</evidence>
<name>A0ABR7EEG3_9FIRM</name>
<feature type="domain" description="DUF7601" evidence="8">
    <location>
        <begin position="973"/>
        <end position="1078"/>
    </location>
</feature>
<comment type="caution">
    <text evidence="9">The sequence shown here is derived from an EMBL/GenBank/DDBJ whole genome shotgun (WGS) entry which is preliminary data.</text>
</comment>
<evidence type="ECO:0000313" key="10">
    <source>
        <dbReference type="Proteomes" id="UP000606889"/>
    </source>
</evidence>
<dbReference type="SMART" id="SM00710">
    <property type="entry name" value="PbH1"/>
    <property type="match status" value="8"/>
</dbReference>
<dbReference type="Pfam" id="PF17210">
    <property type="entry name" value="SdrD_B"/>
    <property type="match status" value="1"/>
</dbReference>
<evidence type="ECO:0000259" key="7">
    <source>
        <dbReference type="Pfam" id="PF17210"/>
    </source>
</evidence>
<feature type="transmembrane region" description="Helical" evidence="6">
    <location>
        <begin position="1120"/>
        <end position="1139"/>
    </location>
</feature>
<evidence type="ECO:0000256" key="5">
    <source>
        <dbReference type="SAM" id="MobiDB-lite"/>
    </source>
</evidence>
<keyword evidence="6" id="KW-0472">Membrane</keyword>
<keyword evidence="4" id="KW-0732">Signal</keyword>
<comment type="subcellular location">
    <subcellularLocation>
        <location evidence="1">Cell envelope</location>
    </subcellularLocation>
    <subcellularLocation>
        <location evidence="2">Secreted</location>
    </subcellularLocation>
</comment>
<organism evidence="9 10">
    <name type="scientific">Christensenella tenuis</name>
    <dbReference type="NCBI Taxonomy" id="2763033"/>
    <lineage>
        <taxon>Bacteria</taxon>
        <taxon>Bacillati</taxon>
        <taxon>Bacillota</taxon>
        <taxon>Clostridia</taxon>
        <taxon>Christensenellales</taxon>
        <taxon>Christensenellaceae</taxon>
        <taxon>Christensenella</taxon>
    </lineage>
</organism>
<dbReference type="EMBL" id="JACOON010000003">
    <property type="protein sequence ID" value="MBC5648053.1"/>
    <property type="molecule type" value="Genomic_DNA"/>
</dbReference>